<dbReference type="InterPro" id="IPR000757">
    <property type="entry name" value="Beta-glucanase-like"/>
</dbReference>
<organism evidence="3 4">
    <name type="scientific">Arthrobacter oryzae</name>
    <dbReference type="NCBI Taxonomy" id="409290"/>
    <lineage>
        <taxon>Bacteria</taxon>
        <taxon>Bacillati</taxon>
        <taxon>Actinomycetota</taxon>
        <taxon>Actinomycetes</taxon>
        <taxon>Micrococcales</taxon>
        <taxon>Micrococcaceae</taxon>
        <taxon>Arthrobacter</taxon>
    </lineage>
</organism>
<feature type="domain" description="GH16" evidence="2">
    <location>
        <begin position="345"/>
        <end position="554"/>
    </location>
</feature>
<evidence type="ECO:0000313" key="3">
    <source>
        <dbReference type="EMBL" id="RKR29891.1"/>
    </source>
</evidence>
<sequence>MRRPIFAPLVLIATIIGLTLVPLPAKAAGGLATDKVVSGHQGTDSSTVVSPTFTTTQTNELLVAFVSTSGRAVSRSQQFTSVTGGGLTWRLRQRANDQYGTAEVWQAVSSGILTNARVTATHNGSYPGSITVATFTGADTVTDGAVKGASGATGAPTATLTSTRTGSWVWGVGNDWSRATPRTVGSGQTKVDEFLASSDDTFWTQRQSAPGAAAAPSNVTINDTAPTTDRWNLSVIEILPAQGAQAAPVFTASSPPGSATFGSAYSYTFAASGNPAPTFRVASGALPAGLGLNTTTGVLSGTPTASGAATFTVAAANGVSPDAVTPSITITVSPAQSADGTQAAVVFGWGPVVNGDEFSYTGAPNPLKWGVYNSAGHAGNGIRSPNAWSVDGNVATVSGDSAGTTGGMSAKFAQQQYGRWEVRMKTSARDPKYHPVLILWPNNNTSPNCAEVDYAEGTSDTSRIKFFLHYACSGSSFQTQAVQPIDTTQWHNYAVQWTPAGITGYIDGVQWFTDTDPAHQPTVGMHQTIQLDWFPDGTATLPSQMQIDWIRVYN</sequence>
<dbReference type="InterPro" id="IPR015919">
    <property type="entry name" value="Cadherin-like_sf"/>
</dbReference>
<dbReference type="GO" id="GO:0016020">
    <property type="term" value="C:membrane"/>
    <property type="evidence" value="ECO:0007669"/>
    <property type="project" value="InterPro"/>
</dbReference>
<proteinExistence type="predicted"/>
<evidence type="ECO:0000256" key="1">
    <source>
        <dbReference type="SAM" id="SignalP"/>
    </source>
</evidence>
<evidence type="ECO:0000313" key="4">
    <source>
        <dbReference type="Proteomes" id="UP000276055"/>
    </source>
</evidence>
<keyword evidence="1" id="KW-0732">Signal</keyword>
<dbReference type="CDD" id="cd00413">
    <property type="entry name" value="Glyco_hydrolase_16"/>
    <property type="match status" value="1"/>
</dbReference>
<dbReference type="GO" id="GO:0004553">
    <property type="term" value="F:hydrolase activity, hydrolyzing O-glycosyl compounds"/>
    <property type="evidence" value="ECO:0007669"/>
    <property type="project" value="InterPro"/>
</dbReference>
<dbReference type="SUPFAM" id="SSF49899">
    <property type="entry name" value="Concanavalin A-like lectins/glucanases"/>
    <property type="match status" value="1"/>
</dbReference>
<protein>
    <submittedName>
        <fullName evidence="3">Putative Ig domain-containing protein</fullName>
    </submittedName>
</protein>
<feature type="chain" id="PRO_5019780265" evidence="1">
    <location>
        <begin position="28"/>
        <end position="554"/>
    </location>
</feature>
<dbReference type="PROSITE" id="PS51762">
    <property type="entry name" value="GH16_2"/>
    <property type="match status" value="1"/>
</dbReference>
<dbReference type="OrthoDB" id="5189183at2"/>
<dbReference type="Pfam" id="PF05345">
    <property type="entry name" value="He_PIG"/>
    <property type="match status" value="1"/>
</dbReference>
<accession>A0A495FME3</accession>
<dbReference type="InterPro" id="IPR013320">
    <property type="entry name" value="ConA-like_dom_sf"/>
</dbReference>
<comment type="caution">
    <text evidence="3">The sequence shown here is derived from an EMBL/GenBank/DDBJ whole genome shotgun (WGS) entry which is preliminary data.</text>
</comment>
<reference evidence="3 4" key="1">
    <citation type="submission" date="2018-10" db="EMBL/GenBank/DDBJ databases">
        <title>Genomic Encyclopedia of Type Strains, Phase IV (KMG-IV): sequencing the most valuable type-strain genomes for metagenomic binning, comparative biology and taxonomic classification.</title>
        <authorList>
            <person name="Goeker M."/>
        </authorList>
    </citation>
    <scope>NUCLEOTIDE SEQUENCE [LARGE SCALE GENOMIC DNA]</scope>
    <source>
        <strain evidence="3 4">DSM 25586</strain>
    </source>
</reference>
<dbReference type="GO" id="GO:0005509">
    <property type="term" value="F:calcium ion binding"/>
    <property type="evidence" value="ECO:0007669"/>
    <property type="project" value="InterPro"/>
</dbReference>
<gene>
    <name evidence="3" type="ORF">C8D78_0207</name>
</gene>
<dbReference type="SUPFAM" id="SSF49313">
    <property type="entry name" value="Cadherin-like"/>
    <property type="match status" value="1"/>
</dbReference>
<dbReference type="Gene3D" id="2.60.40.10">
    <property type="entry name" value="Immunoglobulins"/>
    <property type="match status" value="1"/>
</dbReference>
<dbReference type="Gene3D" id="2.60.120.200">
    <property type="match status" value="1"/>
</dbReference>
<evidence type="ECO:0000259" key="2">
    <source>
        <dbReference type="PROSITE" id="PS51762"/>
    </source>
</evidence>
<dbReference type="Proteomes" id="UP000276055">
    <property type="component" value="Unassembled WGS sequence"/>
</dbReference>
<name>A0A495FME3_9MICC</name>
<dbReference type="AlphaFoldDB" id="A0A495FME3"/>
<dbReference type="EMBL" id="RBIR01000001">
    <property type="protein sequence ID" value="RKR29891.1"/>
    <property type="molecule type" value="Genomic_DNA"/>
</dbReference>
<feature type="signal peptide" evidence="1">
    <location>
        <begin position="1"/>
        <end position="27"/>
    </location>
</feature>
<dbReference type="InterPro" id="IPR013783">
    <property type="entry name" value="Ig-like_fold"/>
</dbReference>
<dbReference type="Pfam" id="PF00722">
    <property type="entry name" value="Glyco_hydro_16"/>
    <property type="match status" value="1"/>
</dbReference>
<dbReference type="GO" id="GO:0005975">
    <property type="term" value="P:carbohydrate metabolic process"/>
    <property type="evidence" value="ECO:0007669"/>
    <property type="project" value="InterPro"/>
</dbReference>